<dbReference type="EMBL" id="OZ019895">
    <property type="protein sequence ID" value="CAK9219087.1"/>
    <property type="molecule type" value="Genomic_DNA"/>
</dbReference>
<evidence type="ECO:0000259" key="2">
    <source>
        <dbReference type="SMART" id="SM01224"/>
    </source>
</evidence>
<organism evidence="3 4">
    <name type="scientific">Sphagnum troendelagicum</name>
    <dbReference type="NCBI Taxonomy" id="128251"/>
    <lineage>
        <taxon>Eukaryota</taxon>
        <taxon>Viridiplantae</taxon>
        <taxon>Streptophyta</taxon>
        <taxon>Embryophyta</taxon>
        <taxon>Bryophyta</taxon>
        <taxon>Sphagnophytina</taxon>
        <taxon>Sphagnopsida</taxon>
        <taxon>Sphagnales</taxon>
        <taxon>Sphagnaceae</taxon>
        <taxon>Sphagnum</taxon>
    </lineage>
</organism>
<dbReference type="Proteomes" id="UP001497512">
    <property type="component" value="Chromosome 3"/>
</dbReference>
<evidence type="ECO:0000313" key="3">
    <source>
        <dbReference type="EMBL" id="CAK9219087.1"/>
    </source>
</evidence>
<dbReference type="PANTHER" id="PTHR32378">
    <property type="entry name" value="GUANINE NUCLEOTIDE-BINDING PROTEIN SUBUNIT GAMMA 3"/>
    <property type="match status" value="1"/>
</dbReference>
<feature type="region of interest" description="Disordered" evidence="1">
    <location>
        <begin position="1"/>
        <end position="50"/>
    </location>
</feature>
<proteinExistence type="predicted"/>
<evidence type="ECO:0000256" key="1">
    <source>
        <dbReference type="SAM" id="MobiDB-lite"/>
    </source>
</evidence>
<dbReference type="PANTHER" id="PTHR32378:SF10">
    <property type="entry name" value="GUANINE NUCLEOTIDE-BINDING PROTEIN SUBUNIT GAMMA 3"/>
    <property type="match status" value="1"/>
</dbReference>
<feature type="domain" description="G protein gamma" evidence="2">
    <location>
        <begin position="52"/>
        <end position="124"/>
    </location>
</feature>
<name>A0ABP0UE78_9BRYO</name>
<dbReference type="InterPro" id="IPR055305">
    <property type="entry name" value="GG3-like"/>
</dbReference>
<dbReference type="Pfam" id="PF00631">
    <property type="entry name" value="G-gamma"/>
    <property type="match status" value="1"/>
</dbReference>
<evidence type="ECO:0000313" key="4">
    <source>
        <dbReference type="Proteomes" id="UP001497512"/>
    </source>
</evidence>
<feature type="compositionally biased region" description="Polar residues" evidence="1">
    <location>
        <begin position="1"/>
        <end position="21"/>
    </location>
</feature>
<reference evidence="3" key="1">
    <citation type="submission" date="2024-02" db="EMBL/GenBank/DDBJ databases">
        <authorList>
            <consortium name="ELIXIR-Norway"/>
            <consortium name="Elixir Norway"/>
        </authorList>
    </citation>
    <scope>NUCLEOTIDE SEQUENCE</scope>
</reference>
<gene>
    <name evidence="3" type="ORF">CSSPTR1EN2_LOCUS14309</name>
</gene>
<keyword evidence="4" id="KW-1185">Reference proteome</keyword>
<dbReference type="SMART" id="SM01224">
    <property type="entry name" value="G_gamma"/>
    <property type="match status" value="1"/>
</dbReference>
<dbReference type="InterPro" id="IPR015898">
    <property type="entry name" value="G-protein_gamma-like_dom"/>
</dbReference>
<sequence length="124" mass="13729">MQSKGAYQGNQNNGGPSTSAGATVRRPRHQGSAGVQPLTPPNAPDVRGRHRRRAELQRLTQEIRMLQDELNALDNVPPASKACKELVDFMDNCPDPFLPSLQGDPPVKQRWFEAPPESQGCCWR</sequence>
<protein>
    <recommendedName>
        <fullName evidence="2">G protein gamma domain-containing protein</fullName>
    </recommendedName>
</protein>
<accession>A0ABP0UE78</accession>